<dbReference type="Proteomes" id="UP000199312">
    <property type="component" value="Unassembled WGS sequence"/>
</dbReference>
<reference evidence="3" key="1">
    <citation type="submission" date="2016-10" db="EMBL/GenBank/DDBJ databases">
        <authorList>
            <person name="Varghese N."/>
            <person name="Submissions S."/>
        </authorList>
    </citation>
    <scope>NUCLEOTIDE SEQUENCE [LARGE SCALE GENOMIC DNA]</scope>
    <source>
        <strain evidence="3">DSM 24450</strain>
    </source>
</reference>
<proteinExistence type="predicted"/>
<keyword evidence="3" id="KW-1185">Reference proteome</keyword>
<evidence type="ECO:0008006" key="4">
    <source>
        <dbReference type="Google" id="ProtNLM"/>
    </source>
</evidence>
<name>A0A1I6SUC2_9FLAO</name>
<sequence>MKEKHFPIENNNEQEYLLLKAKIKTLQEELAIVEQKTAAFEAILRSHLENELIEERELTVLYKKLQQQKKDKRLAQKQRGKNYVEKQGLKVVNRTTINNLSNDEKNEKKRLYREAMLQVHPDKFSMNHEKIDLATEITTKLIEIYQTGNLNDLKKFHSHIFIGKTIENDKNQTLEKTALIADNYLKNELEKIIKQLEFAKAKHTYKVLTEYQNPLTFINELKDFYNDRIFKLKKRTRKAK</sequence>
<organism evidence="2 3">
    <name type="scientific">Lutibacter maritimus</name>
    <dbReference type="NCBI Taxonomy" id="593133"/>
    <lineage>
        <taxon>Bacteria</taxon>
        <taxon>Pseudomonadati</taxon>
        <taxon>Bacteroidota</taxon>
        <taxon>Flavobacteriia</taxon>
        <taxon>Flavobacteriales</taxon>
        <taxon>Flavobacteriaceae</taxon>
        <taxon>Lutibacter</taxon>
    </lineage>
</organism>
<gene>
    <name evidence="2" type="ORF">SAMN04488006_0136</name>
</gene>
<dbReference type="InterPro" id="IPR036869">
    <property type="entry name" value="J_dom_sf"/>
</dbReference>
<dbReference type="EMBL" id="FOZP01000011">
    <property type="protein sequence ID" value="SFS80565.1"/>
    <property type="molecule type" value="Genomic_DNA"/>
</dbReference>
<dbReference type="AlphaFoldDB" id="A0A1I6SUC2"/>
<keyword evidence="1" id="KW-0175">Coiled coil</keyword>
<dbReference type="Gene3D" id="1.10.287.110">
    <property type="entry name" value="DnaJ domain"/>
    <property type="match status" value="1"/>
</dbReference>
<protein>
    <recommendedName>
        <fullName evidence="4">DnaJ domain-containing protein</fullName>
    </recommendedName>
</protein>
<dbReference type="STRING" id="593133.SAMN04488006_0136"/>
<dbReference type="SUPFAM" id="SSF46565">
    <property type="entry name" value="Chaperone J-domain"/>
    <property type="match status" value="1"/>
</dbReference>
<accession>A0A1I6SUC2</accession>
<evidence type="ECO:0000313" key="2">
    <source>
        <dbReference type="EMBL" id="SFS80565.1"/>
    </source>
</evidence>
<feature type="coiled-coil region" evidence="1">
    <location>
        <begin position="9"/>
        <end position="68"/>
    </location>
</feature>
<evidence type="ECO:0000313" key="3">
    <source>
        <dbReference type="Proteomes" id="UP000199312"/>
    </source>
</evidence>
<dbReference type="OrthoDB" id="965484at2"/>
<evidence type="ECO:0000256" key="1">
    <source>
        <dbReference type="SAM" id="Coils"/>
    </source>
</evidence>
<dbReference type="RefSeq" id="WP_090230562.1">
    <property type="nucleotide sequence ID" value="NZ_FOZP01000011.1"/>
</dbReference>